<dbReference type="AlphaFoldDB" id="A0ABD5Z9H4"/>
<dbReference type="Gene3D" id="3.40.50.1820">
    <property type="entry name" value="alpha/beta hydrolase"/>
    <property type="match status" value="1"/>
</dbReference>
<keyword evidence="1" id="KW-0378">Hydrolase</keyword>
<sequence length="209" mass="22906">MSQETVTISGERTIEATLDTPETETDAVAVVAPPHPVKRGDRDDPRLKAIRDYLLDHDVAVLRFDYAEWTEGEGEIADTYAALSWAAERYDQVGLTGYSFGATVAALAAADVDEDSAVGQRLVAVSLLAVDVRIGDQDEFDAADALEDIDVPVRVVYASEDDRVRWEPVVERARELNLEENNVDTGHFFVGSLEIAGRKAGEFLVEHAE</sequence>
<organism evidence="1 2">
    <name type="scientific">Halospeciosus flavus</name>
    <dbReference type="NCBI Taxonomy" id="3032283"/>
    <lineage>
        <taxon>Archaea</taxon>
        <taxon>Methanobacteriati</taxon>
        <taxon>Methanobacteriota</taxon>
        <taxon>Stenosarchaea group</taxon>
        <taxon>Halobacteria</taxon>
        <taxon>Halobacteriales</taxon>
        <taxon>Halobacteriaceae</taxon>
        <taxon>Halospeciosus</taxon>
    </lineage>
</organism>
<evidence type="ECO:0000313" key="2">
    <source>
        <dbReference type="Proteomes" id="UP001596447"/>
    </source>
</evidence>
<name>A0ABD5Z9H4_9EURY</name>
<keyword evidence="2" id="KW-1185">Reference proteome</keyword>
<dbReference type="InterPro" id="IPR029058">
    <property type="entry name" value="AB_hydrolase_fold"/>
</dbReference>
<protein>
    <submittedName>
        <fullName evidence="1">Alpha/beta hydrolase</fullName>
    </submittedName>
</protein>
<dbReference type="SUPFAM" id="SSF53474">
    <property type="entry name" value="alpha/beta-Hydrolases"/>
    <property type="match status" value="1"/>
</dbReference>
<comment type="caution">
    <text evidence="1">The sequence shown here is derived from an EMBL/GenBank/DDBJ whole genome shotgun (WGS) entry which is preliminary data.</text>
</comment>
<dbReference type="RefSeq" id="WP_279528311.1">
    <property type="nucleotide sequence ID" value="NZ_CP122312.1"/>
</dbReference>
<accession>A0ABD5Z9H4</accession>
<dbReference type="GO" id="GO:0016787">
    <property type="term" value="F:hydrolase activity"/>
    <property type="evidence" value="ECO:0007669"/>
    <property type="project" value="UniProtKB-KW"/>
</dbReference>
<dbReference type="Proteomes" id="UP001596447">
    <property type="component" value="Unassembled WGS sequence"/>
</dbReference>
<evidence type="ECO:0000313" key="1">
    <source>
        <dbReference type="EMBL" id="MFC7201567.1"/>
    </source>
</evidence>
<reference evidence="1 2" key="1">
    <citation type="journal article" date="2019" name="Int. J. Syst. Evol. Microbiol.">
        <title>The Global Catalogue of Microorganisms (GCM) 10K type strain sequencing project: providing services to taxonomists for standard genome sequencing and annotation.</title>
        <authorList>
            <consortium name="The Broad Institute Genomics Platform"/>
            <consortium name="The Broad Institute Genome Sequencing Center for Infectious Disease"/>
            <person name="Wu L."/>
            <person name="Ma J."/>
        </authorList>
    </citation>
    <scope>NUCLEOTIDE SEQUENCE [LARGE SCALE GENOMIC DNA]</scope>
    <source>
        <strain evidence="1 2">XZGYJ-43</strain>
    </source>
</reference>
<proteinExistence type="predicted"/>
<gene>
    <name evidence="1" type="ORF">ACFQJ9_19510</name>
</gene>
<dbReference type="EMBL" id="JBHTAR010000011">
    <property type="protein sequence ID" value="MFC7201567.1"/>
    <property type="molecule type" value="Genomic_DNA"/>
</dbReference>